<gene>
    <name evidence="4" type="ORF">CCS01_18970</name>
</gene>
<dbReference type="EMBL" id="NHRY01000208">
    <property type="protein sequence ID" value="PPQ30593.1"/>
    <property type="molecule type" value="Genomic_DNA"/>
</dbReference>
<dbReference type="AlphaFoldDB" id="A0A2S6N7J9"/>
<dbReference type="RefSeq" id="WP_104520386.1">
    <property type="nucleotide sequence ID" value="NZ_NHRY01000208.1"/>
</dbReference>
<evidence type="ECO:0000313" key="4">
    <source>
        <dbReference type="EMBL" id="PPQ30593.1"/>
    </source>
</evidence>
<dbReference type="CDD" id="cd07043">
    <property type="entry name" value="STAS_anti-anti-sigma_factors"/>
    <property type="match status" value="1"/>
</dbReference>
<dbReference type="OrthoDB" id="280847at2"/>
<dbReference type="InterPro" id="IPR002645">
    <property type="entry name" value="STAS_dom"/>
</dbReference>
<sequence length="103" mass="11009">MPETILMPAGRLDTAGAYAFEREMMAATQAETRRLLIDLADLVYVGSAGLRVLLIAAKRLRASGGRMALCGLQPQVAEVFDISGFAAIVPVYADRQTALAALR</sequence>
<keyword evidence="5" id="KW-1185">Reference proteome</keyword>
<comment type="similarity">
    <text evidence="1 2">Belongs to the anti-sigma-factor antagonist family.</text>
</comment>
<dbReference type="NCBIfam" id="TIGR00377">
    <property type="entry name" value="ant_ant_sig"/>
    <property type="match status" value="1"/>
</dbReference>
<evidence type="ECO:0000256" key="2">
    <source>
        <dbReference type="RuleBase" id="RU003749"/>
    </source>
</evidence>
<accession>A0A2S6N7J9</accession>
<organism evidence="4 5">
    <name type="scientific">Rhodopila globiformis</name>
    <name type="common">Rhodopseudomonas globiformis</name>
    <dbReference type="NCBI Taxonomy" id="1071"/>
    <lineage>
        <taxon>Bacteria</taxon>
        <taxon>Pseudomonadati</taxon>
        <taxon>Pseudomonadota</taxon>
        <taxon>Alphaproteobacteria</taxon>
        <taxon>Acetobacterales</taxon>
        <taxon>Acetobacteraceae</taxon>
        <taxon>Rhodopila</taxon>
    </lineage>
</organism>
<dbReference type="Pfam" id="PF01740">
    <property type="entry name" value="STAS"/>
    <property type="match status" value="1"/>
</dbReference>
<evidence type="ECO:0000313" key="5">
    <source>
        <dbReference type="Proteomes" id="UP000239724"/>
    </source>
</evidence>
<dbReference type="GO" id="GO:0043856">
    <property type="term" value="F:anti-sigma factor antagonist activity"/>
    <property type="evidence" value="ECO:0007669"/>
    <property type="project" value="InterPro"/>
</dbReference>
<dbReference type="Gene3D" id="3.30.750.24">
    <property type="entry name" value="STAS domain"/>
    <property type="match status" value="1"/>
</dbReference>
<evidence type="ECO:0000256" key="1">
    <source>
        <dbReference type="ARBA" id="ARBA00009013"/>
    </source>
</evidence>
<dbReference type="Proteomes" id="UP000239724">
    <property type="component" value="Unassembled WGS sequence"/>
</dbReference>
<evidence type="ECO:0000259" key="3">
    <source>
        <dbReference type="PROSITE" id="PS50801"/>
    </source>
</evidence>
<feature type="domain" description="STAS" evidence="3">
    <location>
        <begin position="1"/>
        <end position="102"/>
    </location>
</feature>
<name>A0A2S6N7J9_RHOGL</name>
<protein>
    <recommendedName>
        <fullName evidence="2">Anti-sigma factor antagonist</fullName>
    </recommendedName>
</protein>
<dbReference type="PANTHER" id="PTHR33495:SF2">
    <property type="entry name" value="ANTI-SIGMA FACTOR ANTAGONIST TM_1081-RELATED"/>
    <property type="match status" value="1"/>
</dbReference>
<dbReference type="PROSITE" id="PS50801">
    <property type="entry name" value="STAS"/>
    <property type="match status" value="1"/>
</dbReference>
<dbReference type="PANTHER" id="PTHR33495">
    <property type="entry name" value="ANTI-SIGMA FACTOR ANTAGONIST TM_1081-RELATED-RELATED"/>
    <property type="match status" value="1"/>
</dbReference>
<dbReference type="InterPro" id="IPR036513">
    <property type="entry name" value="STAS_dom_sf"/>
</dbReference>
<dbReference type="InterPro" id="IPR003658">
    <property type="entry name" value="Anti-sigma_ant"/>
</dbReference>
<dbReference type="SUPFAM" id="SSF52091">
    <property type="entry name" value="SpoIIaa-like"/>
    <property type="match status" value="1"/>
</dbReference>
<comment type="caution">
    <text evidence="4">The sequence shown here is derived from an EMBL/GenBank/DDBJ whole genome shotgun (WGS) entry which is preliminary data.</text>
</comment>
<reference evidence="4 5" key="1">
    <citation type="journal article" date="2018" name="Arch. Microbiol.">
        <title>New insights into the metabolic potential of the phototrophic purple bacterium Rhodopila globiformis DSM 161(T) from its draft genome sequence and evidence for a vanadium-dependent nitrogenase.</title>
        <authorList>
            <person name="Imhoff J.F."/>
            <person name="Rahn T."/>
            <person name="Kunzel S."/>
            <person name="Neulinger S.C."/>
        </authorList>
    </citation>
    <scope>NUCLEOTIDE SEQUENCE [LARGE SCALE GENOMIC DNA]</scope>
    <source>
        <strain evidence="4 5">DSM 161</strain>
    </source>
</reference>
<proteinExistence type="inferred from homology"/>